<dbReference type="Ensembl" id="ENSSLDT00000001237.1">
    <property type="protein sequence ID" value="ENSSLDP00000001163.1"/>
    <property type="gene ID" value="ENSSLDG00000000972.1"/>
</dbReference>
<feature type="transmembrane region" description="Helical" evidence="7">
    <location>
        <begin position="179"/>
        <end position="201"/>
    </location>
</feature>
<feature type="binding site" evidence="6">
    <location>
        <position position="103"/>
    </location>
    <ligand>
        <name>Zn(2+)</name>
        <dbReference type="ChEBI" id="CHEBI:29105"/>
    </ligand>
</feature>
<proteinExistence type="inferred from homology"/>
<evidence type="ECO:0000256" key="2">
    <source>
        <dbReference type="ARBA" id="ARBA00007018"/>
    </source>
</evidence>
<keyword evidence="4 7" id="KW-1133">Transmembrane helix</keyword>
<feature type="transmembrane region" description="Helical" evidence="7">
    <location>
        <begin position="244"/>
        <end position="265"/>
    </location>
</feature>
<keyword evidence="6" id="KW-0479">Metal-binding</keyword>
<name>A0A3B4WHW8_SERLL</name>
<dbReference type="GO" id="GO:0046872">
    <property type="term" value="F:metal ion binding"/>
    <property type="evidence" value="ECO:0007669"/>
    <property type="project" value="UniProtKB-KW"/>
</dbReference>
<dbReference type="Pfam" id="PF03006">
    <property type="entry name" value="HlyIII"/>
    <property type="match status" value="1"/>
</dbReference>
<keyword evidence="3 7" id="KW-0812">Transmembrane</keyword>
<accession>A0A3B4WHW8</accession>
<reference evidence="8" key="1">
    <citation type="submission" date="2025-08" db="UniProtKB">
        <authorList>
            <consortium name="Ensembl"/>
        </authorList>
    </citation>
    <scope>IDENTIFICATION</scope>
</reference>
<sequence>MHKNTQTAHYIELGGYQYWPVLVPRGIRLYTYEQIPVFLRENPYITDGYRAYLPSRLCIKSLFILSNETIASFSVVMSDCLFVFFVCGPRMTQLCMLCSVGYHLFCCHRSEKTGRRWMALDYAGISIGILGCYVPGVFYTFYCNNYWRQVYLVTVLAMILAVFFAQIHPHYLSKQWKQLRSLIFCSVAGYGLIPTVHWICITGGFSSELVQAFVPRVLGMYFIAALALIFYVSKVPERYFPGQLNYLGSSHQVWHLLLVLMFYWWHQTSGFIMAYRHSQPCPDAPQHA</sequence>
<evidence type="ECO:0000256" key="3">
    <source>
        <dbReference type="ARBA" id="ARBA00022692"/>
    </source>
</evidence>
<evidence type="ECO:0000256" key="5">
    <source>
        <dbReference type="ARBA" id="ARBA00023136"/>
    </source>
</evidence>
<dbReference type="InterPro" id="IPR004254">
    <property type="entry name" value="AdipoR/HlyIII-related"/>
</dbReference>
<reference evidence="8" key="2">
    <citation type="submission" date="2025-09" db="UniProtKB">
        <authorList>
            <consortium name="Ensembl"/>
        </authorList>
    </citation>
    <scope>IDENTIFICATION</scope>
</reference>
<dbReference type="GO" id="GO:0016020">
    <property type="term" value="C:membrane"/>
    <property type="evidence" value="ECO:0007669"/>
    <property type="project" value="UniProtKB-SubCell"/>
</dbReference>
<evidence type="ECO:0000256" key="7">
    <source>
        <dbReference type="SAM" id="Phobius"/>
    </source>
</evidence>
<dbReference type="PANTHER" id="PTHR20855">
    <property type="entry name" value="ADIPOR/PROGESTIN RECEPTOR-RELATED"/>
    <property type="match status" value="1"/>
</dbReference>
<feature type="transmembrane region" description="Helical" evidence="7">
    <location>
        <begin position="119"/>
        <end position="142"/>
    </location>
</feature>
<evidence type="ECO:0000313" key="8">
    <source>
        <dbReference type="Ensembl" id="ENSSLDP00000001163.1"/>
    </source>
</evidence>
<comment type="similarity">
    <text evidence="2">Belongs to the ADIPOR family.</text>
</comment>
<organism evidence="8 9">
    <name type="scientific">Seriola lalandi dorsalis</name>
    <dbReference type="NCBI Taxonomy" id="1841481"/>
    <lineage>
        <taxon>Eukaryota</taxon>
        <taxon>Metazoa</taxon>
        <taxon>Chordata</taxon>
        <taxon>Craniata</taxon>
        <taxon>Vertebrata</taxon>
        <taxon>Euteleostomi</taxon>
        <taxon>Actinopterygii</taxon>
        <taxon>Neopterygii</taxon>
        <taxon>Teleostei</taxon>
        <taxon>Neoteleostei</taxon>
        <taxon>Acanthomorphata</taxon>
        <taxon>Carangaria</taxon>
        <taxon>Carangiformes</taxon>
        <taxon>Carangidae</taxon>
        <taxon>Seriola</taxon>
    </lineage>
</organism>
<feature type="transmembrane region" description="Helical" evidence="7">
    <location>
        <begin position="213"/>
        <end position="232"/>
    </location>
</feature>
<evidence type="ECO:0000256" key="6">
    <source>
        <dbReference type="PIRSR" id="PIRSR604254-1"/>
    </source>
</evidence>
<feature type="binding site" evidence="6">
    <location>
        <position position="251"/>
    </location>
    <ligand>
        <name>Zn(2+)</name>
        <dbReference type="ChEBI" id="CHEBI:29105"/>
    </ligand>
</feature>
<dbReference type="PANTHER" id="PTHR20855:SF15">
    <property type="entry name" value="PROGESTIN AND ADIPOQ RECEPTOR FAMILY MEMBER 3"/>
    <property type="match status" value="1"/>
</dbReference>
<evidence type="ECO:0000256" key="1">
    <source>
        <dbReference type="ARBA" id="ARBA00004141"/>
    </source>
</evidence>
<keyword evidence="9" id="KW-1185">Reference proteome</keyword>
<keyword evidence="6" id="KW-0862">Zinc</keyword>
<protein>
    <submittedName>
        <fullName evidence="8">Progestin and adipoQ receptor family member IIIa</fullName>
    </submittedName>
</protein>
<keyword evidence="5 7" id="KW-0472">Membrane</keyword>
<comment type="subcellular location">
    <subcellularLocation>
        <location evidence="1">Membrane</location>
        <topology evidence="1">Multi-pass membrane protein</topology>
    </subcellularLocation>
</comment>
<evidence type="ECO:0000313" key="9">
    <source>
        <dbReference type="Proteomes" id="UP000261360"/>
    </source>
</evidence>
<dbReference type="GO" id="GO:0038023">
    <property type="term" value="F:signaling receptor activity"/>
    <property type="evidence" value="ECO:0007669"/>
    <property type="project" value="TreeGrafter"/>
</dbReference>
<feature type="transmembrane region" description="Helical" evidence="7">
    <location>
        <begin position="148"/>
        <end position="167"/>
    </location>
</feature>
<feature type="binding site" evidence="6">
    <location>
        <position position="255"/>
    </location>
    <ligand>
        <name>Zn(2+)</name>
        <dbReference type="ChEBI" id="CHEBI:29105"/>
    </ligand>
</feature>
<dbReference type="Proteomes" id="UP000261360">
    <property type="component" value="Unplaced"/>
</dbReference>
<dbReference type="GeneTree" id="ENSGT00940000155291"/>
<evidence type="ECO:0000256" key="4">
    <source>
        <dbReference type="ARBA" id="ARBA00022989"/>
    </source>
</evidence>
<dbReference type="AlphaFoldDB" id="A0A3B4WHW8"/>
<dbReference type="STRING" id="1841481.ENSSLDP00000001163"/>